<dbReference type="EMBL" id="FCOR01000005">
    <property type="protein sequence ID" value="CVK16228.1"/>
    <property type="molecule type" value="Genomic_DNA"/>
</dbReference>
<keyword evidence="2" id="KW-1185">Reference proteome</keyword>
<sequence length="109" mass="12760">MDNLSLRFVYDRRNEIAKGKSVAHLHIEVRQNKTINRIFINTYIKLKPSEYSDKNGFTCKNHPNAAAITAKAHHIFIEVEEFVLSDNYRALEDVKNWDKDETLIHSIFV</sequence>
<evidence type="ECO:0008006" key="3">
    <source>
        <dbReference type="Google" id="ProtNLM"/>
    </source>
</evidence>
<name>A0A0X3AQS1_9FLAO</name>
<organism evidence="1 2">
    <name type="scientific">Apibacter mensalis</name>
    <dbReference type="NCBI Taxonomy" id="1586267"/>
    <lineage>
        <taxon>Bacteria</taxon>
        <taxon>Pseudomonadati</taxon>
        <taxon>Bacteroidota</taxon>
        <taxon>Flavobacteriia</taxon>
        <taxon>Flavobacteriales</taxon>
        <taxon>Weeksellaceae</taxon>
        <taxon>Apibacter</taxon>
    </lineage>
</organism>
<dbReference type="Proteomes" id="UP000182761">
    <property type="component" value="Unassembled WGS sequence"/>
</dbReference>
<reference evidence="1 2" key="1">
    <citation type="submission" date="2016-01" db="EMBL/GenBank/DDBJ databases">
        <authorList>
            <person name="McClelland M."/>
            <person name="Jain A."/>
            <person name="Saraogi P."/>
            <person name="Mendelson R."/>
            <person name="Westerman R."/>
            <person name="SanMiguel P."/>
            <person name="Csonka L."/>
        </authorList>
    </citation>
    <scope>NUCLEOTIDE SEQUENCE [LARGE SCALE GENOMIC DNA]</scope>
    <source>
        <strain evidence="1 2">R-53146</strain>
    </source>
</reference>
<protein>
    <recommendedName>
        <fullName evidence="3">Arm DNA-binding domain-containing protein</fullName>
    </recommendedName>
</protein>
<gene>
    <name evidence="1" type="ORF">Ga0061079_105188</name>
</gene>
<accession>A0A0X3AQS1</accession>
<dbReference type="AlphaFoldDB" id="A0A0X3AQS1"/>
<evidence type="ECO:0000313" key="2">
    <source>
        <dbReference type="Proteomes" id="UP000182761"/>
    </source>
</evidence>
<evidence type="ECO:0000313" key="1">
    <source>
        <dbReference type="EMBL" id="CVK16228.1"/>
    </source>
</evidence>
<dbReference type="RefSeq" id="WP_055425435.1">
    <property type="nucleotide sequence ID" value="NZ_FCOR01000005.1"/>
</dbReference>
<dbReference type="OrthoDB" id="3143853at2"/>
<proteinExistence type="predicted"/>